<reference evidence="2 3" key="1">
    <citation type="submission" date="2016-02" db="EMBL/GenBank/DDBJ databases">
        <title>Genome sequencing of a beta-galactosidase producing bacteria Rhizobium sp. 59.</title>
        <authorList>
            <person name="Wang D."/>
            <person name="Kot W."/>
            <person name="Qin Y."/>
            <person name="Hansen L."/>
            <person name="Naqvi K."/>
            <person name="Rensing C."/>
        </authorList>
    </citation>
    <scope>NUCLEOTIDE SEQUENCE [LARGE SCALE GENOMIC DNA]</scope>
    <source>
        <strain evidence="2 3">59</strain>
    </source>
</reference>
<feature type="region of interest" description="Disordered" evidence="1">
    <location>
        <begin position="1"/>
        <end position="23"/>
    </location>
</feature>
<proteinExistence type="predicted"/>
<evidence type="ECO:0000256" key="1">
    <source>
        <dbReference type="SAM" id="MobiDB-lite"/>
    </source>
</evidence>
<keyword evidence="3" id="KW-1185">Reference proteome</keyword>
<dbReference type="EMBL" id="LSRP01000076">
    <property type="protein sequence ID" value="OJF98361.1"/>
    <property type="molecule type" value="Genomic_DNA"/>
</dbReference>
<evidence type="ECO:0000313" key="3">
    <source>
        <dbReference type="Proteomes" id="UP000182661"/>
    </source>
</evidence>
<comment type="caution">
    <text evidence="2">The sequence shown here is derived from an EMBL/GenBank/DDBJ whole genome shotgun (WGS) entry which is preliminary data.</text>
</comment>
<gene>
    <name evidence="2" type="ORF">AX760_14740</name>
</gene>
<evidence type="ECO:0000313" key="2">
    <source>
        <dbReference type="EMBL" id="OJF98361.1"/>
    </source>
</evidence>
<accession>A0A657LYK0</accession>
<organism evidence="2 3">
    <name type="scientific">Pararhizobium antarcticum</name>
    <dbReference type="NCBI Taxonomy" id="1798805"/>
    <lineage>
        <taxon>Bacteria</taxon>
        <taxon>Pseudomonadati</taxon>
        <taxon>Pseudomonadota</taxon>
        <taxon>Alphaproteobacteria</taxon>
        <taxon>Hyphomicrobiales</taxon>
        <taxon>Rhizobiaceae</taxon>
        <taxon>Rhizobium/Agrobacterium group</taxon>
        <taxon>Pararhizobium</taxon>
    </lineage>
</organism>
<sequence>MFPKDFYRTKLSGPEHSGVSSVDDQITQHIEDNPMNIPAPTGVPGDMTRSLECEHHFSAPIRILIDQAVSAGWTAMEVFTAIEEVVKDQRQAQMLDPDPAEASEEIASVET</sequence>
<protein>
    <submittedName>
        <fullName evidence="2">Uncharacterized protein</fullName>
    </submittedName>
</protein>
<name>A0A657LYK0_9HYPH</name>
<feature type="region of interest" description="Disordered" evidence="1">
    <location>
        <begin position="91"/>
        <end position="111"/>
    </location>
</feature>
<dbReference type="AlphaFoldDB" id="A0A657LYK0"/>
<dbReference type="Proteomes" id="UP000182661">
    <property type="component" value="Unassembled WGS sequence"/>
</dbReference>